<dbReference type="GO" id="GO:0006281">
    <property type="term" value="P:DNA repair"/>
    <property type="evidence" value="ECO:0007669"/>
    <property type="project" value="UniProtKB-KW"/>
</dbReference>
<dbReference type="PANTHER" id="PTHR42942:SF1">
    <property type="entry name" value="ALKYLTRANSFERASE-LIKE PROTEIN 1"/>
    <property type="match status" value="1"/>
</dbReference>
<organism evidence="8 9">
    <name type="scientific">Berryella wangjianweii</name>
    <dbReference type="NCBI Taxonomy" id="2734634"/>
    <lineage>
        <taxon>Bacteria</taxon>
        <taxon>Bacillati</taxon>
        <taxon>Actinomycetota</taxon>
        <taxon>Coriobacteriia</taxon>
        <taxon>Eggerthellales</taxon>
        <taxon>Eggerthellaceae</taxon>
        <taxon>Berryella</taxon>
    </lineage>
</organism>
<dbReference type="SUPFAM" id="SSF46767">
    <property type="entry name" value="Methylated DNA-protein cysteine methyltransferase, C-terminal domain"/>
    <property type="match status" value="1"/>
</dbReference>
<evidence type="ECO:0000256" key="3">
    <source>
        <dbReference type="ARBA" id="ARBA00022679"/>
    </source>
</evidence>
<evidence type="ECO:0000256" key="1">
    <source>
        <dbReference type="ARBA" id="ARBA00001286"/>
    </source>
</evidence>
<name>A0A6M8J8I9_9ACTN</name>
<gene>
    <name evidence="8" type="ORF">HLV38_05925</name>
</gene>
<dbReference type="InterPro" id="IPR052520">
    <property type="entry name" value="ATL_DNA_repair"/>
</dbReference>
<accession>A0A6M8J8I9</accession>
<dbReference type="Proteomes" id="UP000503297">
    <property type="component" value="Chromosome"/>
</dbReference>
<dbReference type="GO" id="GO:0003908">
    <property type="term" value="F:methylated-DNA-[protein]-cysteine S-methyltransferase activity"/>
    <property type="evidence" value="ECO:0007669"/>
    <property type="project" value="UniProtKB-EC"/>
</dbReference>
<evidence type="ECO:0000256" key="4">
    <source>
        <dbReference type="ARBA" id="ARBA00022763"/>
    </source>
</evidence>
<evidence type="ECO:0000256" key="5">
    <source>
        <dbReference type="ARBA" id="ARBA00023204"/>
    </source>
</evidence>
<keyword evidence="2" id="KW-0489">Methyltransferase</keyword>
<dbReference type="InterPro" id="IPR014048">
    <property type="entry name" value="MethylDNA_cys_MeTrfase_DNA-bd"/>
</dbReference>
<dbReference type="GO" id="GO:0032259">
    <property type="term" value="P:methylation"/>
    <property type="evidence" value="ECO:0007669"/>
    <property type="project" value="UniProtKB-KW"/>
</dbReference>
<evidence type="ECO:0000313" key="9">
    <source>
        <dbReference type="Proteomes" id="UP000503297"/>
    </source>
</evidence>
<feature type="domain" description="Methylated-DNA-[protein]-cysteine S-methyltransferase DNA binding" evidence="7">
    <location>
        <begin position="4"/>
        <end position="89"/>
    </location>
</feature>
<dbReference type="PROSITE" id="PS00374">
    <property type="entry name" value="MGMT"/>
    <property type="match status" value="1"/>
</dbReference>
<keyword evidence="5" id="KW-0234">DNA repair</keyword>
<comment type="catalytic activity">
    <reaction evidence="6">
        <text>a 6-O-methyl-2'-deoxyguanosine in DNA + L-cysteinyl-[protein] = S-methyl-L-cysteinyl-[protein] + a 2'-deoxyguanosine in DNA</text>
        <dbReference type="Rhea" id="RHEA:24000"/>
        <dbReference type="Rhea" id="RHEA-COMP:10131"/>
        <dbReference type="Rhea" id="RHEA-COMP:10132"/>
        <dbReference type="Rhea" id="RHEA-COMP:11367"/>
        <dbReference type="Rhea" id="RHEA-COMP:11368"/>
        <dbReference type="ChEBI" id="CHEBI:29950"/>
        <dbReference type="ChEBI" id="CHEBI:82612"/>
        <dbReference type="ChEBI" id="CHEBI:85445"/>
        <dbReference type="ChEBI" id="CHEBI:85448"/>
        <dbReference type="EC" id="2.1.1.63"/>
    </reaction>
</comment>
<reference evidence="9" key="1">
    <citation type="submission" date="2020-05" db="EMBL/GenBank/DDBJ databases">
        <title>Novel species in genus Nocardioides.</title>
        <authorList>
            <person name="Zhang G."/>
        </authorList>
    </citation>
    <scope>NUCLEOTIDE SEQUENCE [LARGE SCALE GENOMIC DNA]</scope>
    <source>
        <strain evidence="9">zg-1050</strain>
    </source>
</reference>
<dbReference type="Gene3D" id="1.10.10.10">
    <property type="entry name" value="Winged helix-like DNA-binding domain superfamily/Winged helix DNA-binding domain"/>
    <property type="match status" value="1"/>
</dbReference>
<dbReference type="NCBIfam" id="TIGR00589">
    <property type="entry name" value="ogt"/>
    <property type="match status" value="1"/>
</dbReference>
<evidence type="ECO:0000256" key="2">
    <source>
        <dbReference type="ARBA" id="ARBA00022603"/>
    </source>
</evidence>
<dbReference type="InterPro" id="IPR001497">
    <property type="entry name" value="MethylDNA_cys_MeTrfase_AS"/>
</dbReference>
<evidence type="ECO:0000313" key="8">
    <source>
        <dbReference type="EMBL" id="QKF07699.1"/>
    </source>
</evidence>
<dbReference type="PANTHER" id="PTHR42942">
    <property type="entry name" value="6-O-METHYLGUANINE DNA METHYLTRANSFERASE"/>
    <property type="match status" value="1"/>
</dbReference>
<dbReference type="CDD" id="cd06445">
    <property type="entry name" value="ATase"/>
    <property type="match status" value="1"/>
</dbReference>
<dbReference type="EMBL" id="CP053716">
    <property type="protein sequence ID" value="QKF07699.1"/>
    <property type="molecule type" value="Genomic_DNA"/>
</dbReference>
<dbReference type="RefSeq" id="WP_173165057.1">
    <property type="nucleotide sequence ID" value="NZ_CP053716.1"/>
</dbReference>
<evidence type="ECO:0000256" key="6">
    <source>
        <dbReference type="ARBA" id="ARBA00049348"/>
    </source>
</evidence>
<dbReference type="InterPro" id="IPR036217">
    <property type="entry name" value="MethylDNA_cys_MeTrfase_DNAb"/>
</dbReference>
<dbReference type="InterPro" id="IPR036388">
    <property type="entry name" value="WH-like_DNA-bd_sf"/>
</dbReference>
<keyword evidence="4" id="KW-0227">DNA damage</keyword>
<dbReference type="KEGG" id="bwa:HLV38_05925"/>
<sequence>MSAFFDQVYQATRQIPCGCVASYGQVAAAAGRPRAARFVGYALHANPHPGTGPDAVPCHRVVFKDGSLAPGFAFGGPDAQRRLLEAEGVSFRPDGRVDMGRCAVVCFRPPSEQEE</sequence>
<dbReference type="Pfam" id="PF01035">
    <property type="entry name" value="DNA_binding_1"/>
    <property type="match status" value="1"/>
</dbReference>
<evidence type="ECO:0000259" key="7">
    <source>
        <dbReference type="Pfam" id="PF01035"/>
    </source>
</evidence>
<dbReference type="AlphaFoldDB" id="A0A6M8J8I9"/>
<keyword evidence="9" id="KW-1185">Reference proteome</keyword>
<keyword evidence="3" id="KW-0808">Transferase</keyword>
<proteinExistence type="predicted"/>
<protein>
    <submittedName>
        <fullName evidence="8">MGMT family protein</fullName>
    </submittedName>
</protein>
<comment type="catalytic activity">
    <reaction evidence="1">
        <text>a 4-O-methyl-thymidine in DNA + L-cysteinyl-[protein] = a thymidine in DNA + S-methyl-L-cysteinyl-[protein]</text>
        <dbReference type="Rhea" id="RHEA:53428"/>
        <dbReference type="Rhea" id="RHEA-COMP:10131"/>
        <dbReference type="Rhea" id="RHEA-COMP:10132"/>
        <dbReference type="Rhea" id="RHEA-COMP:13555"/>
        <dbReference type="Rhea" id="RHEA-COMP:13556"/>
        <dbReference type="ChEBI" id="CHEBI:29950"/>
        <dbReference type="ChEBI" id="CHEBI:82612"/>
        <dbReference type="ChEBI" id="CHEBI:137386"/>
        <dbReference type="ChEBI" id="CHEBI:137387"/>
        <dbReference type="EC" id="2.1.1.63"/>
    </reaction>
</comment>